<protein>
    <submittedName>
        <fullName evidence="3">AL14E protein</fullName>
    </submittedName>
</protein>
<name>A0A8J7TIM9_ATRSP</name>
<accession>A0A8J7TIM9</accession>
<feature type="non-terminal residue" evidence="3">
    <location>
        <position position="1"/>
    </location>
</feature>
<evidence type="ECO:0000313" key="3">
    <source>
        <dbReference type="EMBL" id="MBN3325012.1"/>
    </source>
</evidence>
<sequence length="260" mass="29369">MELQPCTVGELLKAPHDCHKTYFARPPGLRRLGELPADDALLLQLRSGLLGLADGDTVCLHHEKLYVDRYEDLQRACCDPFSCHKKAIKKGLRAIDLDEATFLSERFARQFVPGWKLCCRCAQLVNGFSDLDPESRQKKKLDSEVRTAKALKSLEFANPGRQTELALEPSRREKRRQSKQPSSDRPPSNAKSKVYDSQGLLIANGRDLCDCLDPECLGCFYPCPECGSQKCGVECRCDRKWLYEQVEVEGGEIIRNKYAT</sequence>
<organism evidence="3 4">
    <name type="scientific">Atractosteus spatula</name>
    <name type="common">Alligator gar</name>
    <name type="synonym">Lepisosteus spatula</name>
    <dbReference type="NCBI Taxonomy" id="7917"/>
    <lineage>
        <taxon>Eukaryota</taxon>
        <taxon>Metazoa</taxon>
        <taxon>Chordata</taxon>
        <taxon>Craniata</taxon>
        <taxon>Vertebrata</taxon>
        <taxon>Euteleostomi</taxon>
        <taxon>Actinopterygii</taxon>
        <taxon>Neopterygii</taxon>
        <taxon>Holostei</taxon>
        <taxon>Semionotiformes</taxon>
        <taxon>Lepisosteidae</taxon>
        <taxon>Atractosteus</taxon>
    </lineage>
</organism>
<keyword evidence="4" id="KW-1185">Reference proteome</keyword>
<feature type="non-terminal residue" evidence="3">
    <location>
        <position position="260"/>
    </location>
</feature>
<reference evidence="3" key="1">
    <citation type="journal article" date="2021" name="Cell">
        <title>Tracing the genetic footprints of vertebrate landing in non-teleost ray-finned fishes.</title>
        <authorList>
            <person name="Bi X."/>
            <person name="Wang K."/>
            <person name="Yang L."/>
            <person name="Pan H."/>
            <person name="Jiang H."/>
            <person name="Wei Q."/>
            <person name="Fang M."/>
            <person name="Yu H."/>
            <person name="Zhu C."/>
            <person name="Cai Y."/>
            <person name="He Y."/>
            <person name="Gan X."/>
            <person name="Zeng H."/>
            <person name="Yu D."/>
            <person name="Zhu Y."/>
            <person name="Jiang H."/>
            <person name="Qiu Q."/>
            <person name="Yang H."/>
            <person name="Zhang Y.E."/>
            <person name="Wang W."/>
            <person name="Zhu M."/>
            <person name="He S."/>
            <person name="Zhang G."/>
        </authorList>
    </citation>
    <scope>NUCLEOTIDE SEQUENCE</scope>
    <source>
        <strain evidence="3">Allg_001</strain>
    </source>
</reference>
<comment type="caution">
    <text evidence="3">The sequence shown here is derived from an EMBL/GenBank/DDBJ whole genome shotgun (WGS) entry which is preliminary data.</text>
</comment>
<evidence type="ECO:0000256" key="1">
    <source>
        <dbReference type="SAM" id="MobiDB-lite"/>
    </source>
</evidence>
<feature type="compositionally biased region" description="Polar residues" evidence="1">
    <location>
        <begin position="179"/>
        <end position="191"/>
    </location>
</feature>
<dbReference type="Proteomes" id="UP000736164">
    <property type="component" value="Unassembled WGS sequence"/>
</dbReference>
<feature type="domain" description="ARF7 effector protein C-terminal" evidence="2">
    <location>
        <begin position="149"/>
        <end position="249"/>
    </location>
</feature>
<dbReference type="PANTHER" id="PTHR46536:SF1">
    <property type="entry name" value="ARL14 EFFECTOR PROTEIN"/>
    <property type="match status" value="1"/>
</dbReference>
<proteinExistence type="predicted"/>
<dbReference type="PANTHER" id="PTHR46536">
    <property type="entry name" value="ARL14 EFFECTOR PROTEIN"/>
    <property type="match status" value="1"/>
</dbReference>
<evidence type="ECO:0000313" key="4">
    <source>
        <dbReference type="Proteomes" id="UP000736164"/>
    </source>
</evidence>
<feature type="region of interest" description="Disordered" evidence="1">
    <location>
        <begin position="167"/>
        <end position="193"/>
    </location>
</feature>
<dbReference type="Pfam" id="PF14949">
    <property type="entry name" value="ARF7EP_C"/>
    <property type="match status" value="1"/>
</dbReference>
<evidence type="ECO:0000259" key="2">
    <source>
        <dbReference type="Pfam" id="PF14949"/>
    </source>
</evidence>
<gene>
    <name evidence="3" type="primary">Arl14ep</name>
    <name evidence="3" type="ORF">GTO95_0005821</name>
</gene>
<dbReference type="EMBL" id="JAAWVO010073700">
    <property type="protein sequence ID" value="MBN3325012.1"/>
    <property type="molecule type" value="Genomic_DNA"/>
</dbReference>
<dbReference type="AlphaFoldDB" id="A0A8J7TIM9"/>
<dbReference type="InterPro" id="IPR029264">
    <property type="entry name" value="ARF7EP_C"/>
</dbReference>